<evidence type="ECO:0000256" key="1">
    <source>
        <dbReference type="SAM" id="MobiDB-lite"/>
    </source>
</evidence>
<reference evidence="3 4" key="1">
    <citation type="submission" date="2013-02" db="EMBL/GenBank/DDBJ databases">
        <title>The Genome Sequence of Enterococcus phoeniculicola BAA-412.</title>
        <authorList>
            <consortium name="The Broad Institute Genome Sequencing Platform"/>
            <consortium name="The Broad Institute Genome Sequencing Center for Infectious Disease"/>
            <person name="Earl A.M."/>
            <person name="Gilmore M.S."/>
            <person name="Lebreton F."/>
            <person name="Walker B."/>
            <person name="Young S.K."/>
            <person name="Zeng Q."/>
            <person name="Gargeya S."/>
            <person name="Fitzgerald M."/>
            <person name="Haas B."/>
            <person name="Abouelleil A."/>
            <person name="Alvarado L."/>
            <person name="Arachchi H.M."/>
            <person name="Berlin A.M."/>
            <person name="Chapman S.B."/>
            <person name="Dewar J."/>
            <person name="Goldberg J."/>
            <person name="Griggs A."/>
            <person name="Gujja S."/>
            <person name="Hansen M."/>
            <person name="Howarth C."/>
            <person name="Imamovic A."/>
            <person name="Larimer J."/>
            <person name="McCowan C."/>
            <person name="Murphy C."/>
            <person name="Neiman D."/>
            <person name="Pearson M."/>
            <person name="Priest M."/>
            <person name="Roberts A."/>
            <person name="Saif S."/>
            <person name="Shea T."/>
            <person name="Sisk P."/>
            <person name="Sykes S."/>
            <person name="Wortman J."/>
            <person name="Nusbaum C."/>
            <person name="Birren B."/>
        </authorList>
    </citation>
    <scope>NUCLEOTIDE SEQUENCE [LARGE SCALE GENOMIC DNA]</scope>
    <source>
        <strain evidence="3 4">ATCC BAA-412</strain>
    </source>
</reference>
<organism evidence="3 4">
    <name type="scientific">Enterococcus phoeniculicola ATCC BAA-412</name>
    <dbReference type="NCBI Taxonomy" id="1158610"/>
    <lineage>
        <taxon>Bacteria</taxon>
        <taxon>Bacillati</taxon>
        <taxon>Bacillota</taxon>
        <taxon>Bacilli</taxon>
        <taxon>Lactobacillales</taxon>
        <taxon>Enterococcaceae</taxon>
        <taxon>Enterococcus</taxon>
    </lineage>
</organism>
<evidence type="ECO:0000313" key="3">
    <source>
        <dbReference type="EMBL" id="EOL46701.1"/>
    </source>
</evidence>
<gene>
    <name evidence="3" type="ORF">UC3_00821</name>
</gene>
<evidence type="ECO:0008006" key="5">
    <source>
        <dbReference type="Google" id="ProtNLM"/>
    </source>
</evidence>
<comment type="caution">
    <text evidence="3">The sequence shown here is derived from an EMBL/GenBank/DDBJ whole genome shotgun (WGS) entry which is preliminary data.</text>
</comment>
<feature type="compositionally biased region" description="Low complexity" evidence="1">
    <location>
        <begin position="98"/>
        <end position="113"/>
    </location>
</feature>
<dbReference type="HOGENOM" id="CLU_793452_0_0_9"/>
<dbReference type="STRING" id="154621.RV11_GL001259"/>
<dbReference type="Proteomes" id="UP000013785">
    <property type="component" value="Unassembled WGS sequence"/>
</dbReference>
<dbReference type="eggNOG" id="COG1376">
    <property type="taxonomic scope" value="Bacteria"/>
</dbReference>
<protein>
    <recommendedName>
        <fullName evidence="5">GW domain-containing protein</fullName>
    </recommendedName>
</protein>
<feature type="region of interest" description="Disordered" evidence="1">
    <location>
        <begin position="58"/>
        <end position="130"/>
    </location>
</feature>
<keyword evidence="4" id="KW-1185">Reference proteome</keyword>
<feature type="compositionally biased region" description="Low complexity" evidence="1">
    <location>
        <begin position="81"/>
        <end position="90"/>
    </location>
</feature>
<keyword evidence="2" id="KW-0732">Signal</keyword>
<proteinExistence type="predicted"/>
<dbReference type="EMBL" id="AJAT01000010">
    <property type="protein sequence ID" value="EOL46701.1"/>
    <property type="molecule type" value="Genomic_DNA"/>
</dbReference>
<feature type="signal peptide" evidence="2">
    <location>
        <begin position="1"/>
        <end position="25"/>
    </location>
</feature>
<evidence type="ECO:0000256" key="2">
    <source>
        <dbReference type="SAM" id="SignalP"/>
    </source>
</evidence>
<feature type="chain" id="PRO_5004370093" description="GW domain-containing protein" evidence="2">
    <location>
        <begin position="26"/>
        <end position="351"/>
    </location>
</feature>
<sequence>MKKFVKLGIVLSLLSSSFSPVFAQAADQANHTYETANLNEGLLDESTVSNDEGKEIVEENTEEVTVPDDSATNETNTPADSSTVESTIETVSKDEAIESTTQSSEVESQESPSALEEEKETEAQGTPVEIDSYVTITSEQFDIWKDFDWIPIDNKEQFFQKTFHVKEYYINENGKKYFSLYSNKDLLIGYIEESQVTVGEGPQGINIRENKYVSLLNENYQLWQSFDFKTQSSEKNLLNRTFKVKESFNHYNEHTYYSLYDNKDKWYGYIDEKQVSEVNGQQGAAIAKPKYVTVTSGGYSVWSNFSWKEKASSKSIQNKTFKAKVEYHHFNGSIYYSLYDKNNKWMGYINA</sequence>
<name>R3WFQ9_9ENTE</name>
<feature type="compositionally biased region" description="Polar residues" evidence="1">
    <location>
        <begin position="70"/>
        <end position="80"/>
    </location>
</feature>
<evidence type="ECO:0000313" key="4">
    <source>
        <dbReference type="Proteomes" id="UP000013785"/>
    </source>
</evidence>
<feature type="non-terminal residue" evidence="3">
    <location>
        <position position="351"/>
    </location>
</feature>
<accession>R3WFQ9</accession>
<dbReference type="AlphaFoldDB" id="R3WFQ9"/>